<dbReference type="InterPro" id="IPR036390">
    <property type="entry name" value="WH_DNA-bd_sf"/>
</dbReference>
<evidence type="ECO:0000313" key="6">
    <source>
        <dbReference type="Proteomes" id="UP001635816"/>
    </source>
</evidence>
<dbReference type="PROSITE" id="PS01117">
    <property type="entry name" value="HTH_MARR_1"/>
    <property type="match status" value="1"/>
</dbReference>
<dbReference type="PANTHER" id="PTHR33164:SF89">
    <property type="entry name" value="MARR FAMILY REGULATORY PROTEIN"/>
    <property type="match status" value="1"/>
</dbReference>
<comment type="caution">
    <text evidence="5">The sequence shown here is derived from an EMBL/GenBank/DDBJ whole genome shotgun (WGS) entry which is preliminary data.</text>
</comment>
<keyword evidence="1" id="KW-0805">Transcription regulation</keyword>
<dbReference type="InterPro" id="IPR000835">
    <property type="entry name" value="HTH_MarR-typ"/>
</dbReference>
<dbReference type="Pfam" id="PF01047">
    <property type="entry name" value="MarR"/>
    <property type="match status" value="1"/>
</dbReference>
<keyword evidence="2" id="KW-0238">DNA-binding</keyword>
<dbReference type="PROSITE" id="PS50995">
    <property type="entry name" value="HTH_MARR_2"/>
    <property type="match status" value="1"/>
</dbReference>
<feature type="domain" description="HTH marR-type" evidence="4">
    <location>
        <begin position="35"/>
        <end position="168"/>
    </location>
</feature>
<dbReference type="InterPro" id="IPR039422">
    <property type="entry name" value="MarR/SlyA-like"/>
</dbReference>
<reference evidence="5 6" key="1">
    <citation type="submission" date="2024-12" db="EMBL/GenBank/DDBJ databases">
        <title>The coexistence of Mycolicibacterium septicum and Mycolicibacterium nivoides in clinical samples.</title>
        <authorList>
            <person name="Wang C."/>
            <person name="Feng Y."/>
            <person name="Zong Z."/>
        </authorList>
    </citation>
    <scope>NUCLEOTIDE SEQUENCE [LARGE SCALE GENOMIC DNA]</scope>
    <source>
        <strain evidence="5 6">120309</strain>
    </source>
</reference>
<dbReference type="SUPFAM" id="SSF46785">
    <property type="entry name" value="Winged helix' DNA-binding domain"/>
    <property type="match status" value="1"/>
</dbReference>
<gene>
    <name evidence="5" type="ORF">ACK4CT_36245</name>
</gene>
<keyword evidence="3" id="KW-0804">Transcription</keyword>
<dbReference type="RefSeq" id="WP_409545993.1">
    <property type="nucleotide sequence ID" value="NZ_JBKBDD010000030.1"/>
</dbReference>
<dbReference type="SMART" id="SM00347">
    <property type="entry name" value="HTH_MARR"/>
    <property type="match status" value="1"/>
</dbReference>
<accession>A0ABW9LKU0</accession>
<evidence type="ECO:0000256" key="3">
    <source>
        <dbReference type="ARBA" id="ARBA00023163"/>
    </source>
</evidence>
<evidence type="ECO:0000259" key="4">
    <source>
        <dbReference type="PROSITE" id="PS50995"/>
    </source>
</evidence>
<evidence type="ECO:0000313" key="5">
    <source>
        <dbReference type="EMBL" id="MFN6548603.1"/>
    </source>
</evidence>
<dbReference type="InterPro" id="IPR023187">
    <property type="entry name" value="Tscrpt_reg_MarR-type_CS"/>
</dbReference>
<dbReference type="Proteomes" id="UP001635816">
    <property type="component" value="Unassembled WGS sequence"/>
</dbReference>
<evidence type="ECO:0000256" key="2">
    <source>
        <dbReference type="ARBA" id="ARBA00023125"/>
    </source>
</evidence>
<dbReference type="EMBL" id="JBKBDD010000030">
    <property type="protein sequence ID" value="MFN6548603.1"/>
    <property type="molecule type" value="Genomic_DNA"/>
</dbReference>
<organism evidence="5 6">
    <name type="scientific">Mycolicibacterium nivoides</name>
    <dbReference type="NCBI Taxonomy" id="2487344"/>
    <lineage>
        <taxon>Bacteria</taxon>
        <taxon>Bacillati</taxon>
        <taxon>Actinomycetota</taxon>
        <taxon>Actinomycetes</taxon>
        <taxon>Mycobacteriales</taxon>
        <taxon>Mycobacteriaceae</taxon>
        <taxon>Mycolicibacterium</taxon>
    </lineage>
</organism>
<keyword evidence="6" id="KW-1185">Reference proteome</keyword>
<dbReference type="Gene3D" id="1.10.10.10">
    <property type="entry name" value="Winged helix-like DNA-binding domain superfamily/Winged helix DNA-binding domain"/>
    <property type="match status" value="1"/>
</dbReference>
<sequence>MSTGDDVNPPILNFWSFIGRAKVKLGTYGFIDPLATEVLLTLNRASNIVTYDLEASVHRPRGWSWSSFRLLFVTWMAGPIEPKSAAELAGMSRAAVSNLSKPLIANGLLTSTPDTRDGRSVRLDLTEEGKRKMLEVFPEQNERESAWANVLTEAEQQILVLLLNKLIINRSEFHVRGRT</sequence>
<protein>
    <submittedName>
        <fullName evidence="5">MarR family winged helix-turn-helix transcriptional regulator</fullName>
    </submittedName>
</protein>
<proteinExistence type="predicted"/>
<name>A0ABW9LKU0_9MYCO</name>
<dbReference type="PANTHER" id="PTHR33164">
    <property type="entry name" value="TRANSCRIPTIONAL REGULATOR, MARR FAMILY"/>
    <property type="match status" value="1"/>
</dbReference>
<evidence type="ECO:0000256" key="1">
    <source>
        <dbReference type="ARBA" id="ARBA00023015"/>
    </source>
</evidence>
<dbReference type="InterPro" id="IPR036388">
    <property type="entry name" value="WH-like_DNA-bd_sf"/>
</dbReference>